<keyword evidence="1" id="KW-0812">Transmembrane</keyword>
<evidence type="ECO:0000313" key="3">
    <source>
        <dbReference type="Proteomes" id="UP000273145"/>
    </source>
</evidence>
<gene>
    <name evidence="2" type="ORF">EIM92_18095</name>
</gene>
<keyword evidence="1" id="KW-0472">Membrane</keyword>
<reference evidence="2 3" key="1">
    <citation type="submission" date="2018-11" db="EMBL/GenBank/DDBJ databases">
        <title>Genome sequencing of Paenibacillus lentus DSM25539(T).</title>
        <authorList>
            <person name="Kook J.-K."/>
            <person name="Park S.-N."/>
            <person name="Lim Y.K."/>
        </authorList>
    </citation>
    <scope>NUCLEOTIDE SEQUENCE [LARGE SCALE GENOMIC DNA]</scope>
    <source>
        <strain evidence="2 3">DSM 25539</strain>
    </source>
</reference>
<evidence type="ECO:0000313" key="2">
    <source>
        <dbReference type="EMBL" id="AZK47840.1"/>
    </source>
</evidence>
<dbReference type="EMBL" id="CP034248">
    <property type="protein sequence ID" value="AZK47840.1"/>
    <property type="molecule type" value="Genomic_DNA"/>
</dbReference>
<dbReference type="Proteomes" id="UP000273145">
    <property type="component" value="Chromosome"/>
</dbReference>
<proteinExistence type="predicted"/>
<dbReference type="OrthoDB" id="2637265at2"/>
<organism evidence="2 3">
    <name type="scientific">Paenibacillus lentus</name>
    <dbReference type="NCBI Taxonomy" id="1338368"/>
    <lineage>
        <taxon>Bacteria</taxon>
        <taxon>Bacillati</taxon>
        <taxon>Bacillota</taxon>
        <taxon>Bacilli</taxon>
        <taxon>Bacillales</taxon>
        <taxon>Paenibacillaceae</taxon>
        <taxon>Paenibacillus</taxon>
    </lineage>
</organism>
<accession>A0A3S8RY31</accession>
<feature type="transmembrane region" description="Helical" evidence="1">
    <location>
        <begin position="20"/>
        <end position="40"/>
    </location>
</feature>
<dbReference type="KEGG" id="plen:EIM92_18095"/>
<protein>
    <submittedName>
        <fullName evidence="2">Uncharacterized protein</fullName>
    </submittedName>
</protein>
<evidence type="ECO:0000256" key="1">
    <source>
        <dbReference type="SAM" id="Phobius"/>
    </source>
</evidence>
<name>A0A3S8RY31_9BACL</name>
<keyword evidence="1" id="KW-1133">Transmembrane helix</keyword>
<sequence length="65" mass="7622">MGEEKPDEELMGKRKSSPRLSTTFVMSIFQVCPGLWVLYLQDVKILKFTANFNLPMIVVRYRHTM</sequence>
<dbReference type="AlphaFoldDB" id="A0A3S8RY31"/>
<keyword evidence="3" id="KW-1185">Reference proteome</keyword>